<evidence type="ECO:0000256" key="1">
    <source>
        <dbReference type="ARBA" id="ARBA00004906"/>
    </source>
</evidence>
<dbReference type="InterPro" id="IPR011333">
    <property type="entry name" value="SKP1/BTB/POZ_sf"/>
</dbReference>
<reference evidence="2" key="1">
    <citation type="journal article" date="2018" name="DNA Res.">
        <title>Multiple hybrid de novo genome assembly of finger millet, an orphan allotetraploid crop.</title>
        <authorList>
            <person name="Hatakeyama M."/>
            <person name="Aluri S."/>
            <person name="Balachadran M.T."/>
            <person name="Sivarajan S.R."/>
            <person name="Patrignani A."/>
            <person name="Gruter S."/>
            <person name="Poveda L."/>
            <person name="Shimizu-Inatsugi R."/>
            <person name="Baeten J."/>
            <person name="Francoijs K.J."/>
            <person name="Nataraja K.N."/>
            <person name="Reddy Y.A.N."/>
            <person name="Phadnis S."/>
            <person name="Ravikumar R.L."/>
            <person name="Schlapbach R."/>
            <person name="Sreeman S.M."/>
            <person name="Shimizu K.K."/>
        </authorList>
    </citation>
    <scope>NUCLEOTIDE SEQUENCE</scope>
</reference>
<dbReference type="Proteomes" id="UP001054889">
    <property type="component" value="Unassembled WGS sequence"/>
</dbReference>
<dbReference type="Gene3D" id="3.30.710.10">
    <property type="entry name" value="Potassium Channel Kv1.1, Chain A"/>
    <property type="match status" value="1"/>
</dbReference>
<dbReference type="SUPFAM" id="SSF54695">
    <property type="entry name" value="POZ domain"/>
    <property type="match status" value="1"/>
</dbReference>
<keyword evidence="3" id="KW-1185">Reference proteome</keyword>
<accession>A0AAV5BBU1</accession>
<dbReference type="AlphaFoldDB" id="A0AAV5BBU1"/>
<comment type="pathway">
    <text evidence="1">Protein modification; protein ubiquitination.</text>
</comment>
<name>A0AAV5BBU1_ELECO</name>
<comment type="caution">
    <text evidence="2">The sequence shown here is derived from an EMBL/GenBank/DDBJ whole genome shotgun (WGS) entry which is preliminary data.</text>
</comment>
<dbReference type="EMBL" id="BQKI01000001">
    <property type="protein sequence ID" value="GJM84570.1"/>
    <property type="molecule type" value="Genomic_DNA"/>
</dbReference>
<evidence type="ECO:0008006" key="4">
    <source>
        <dbReference type="Google" id="ProtNLM"/>
    </source>
</evidence>
<gene>
    <name evidence="2" type="primary">ga00253</name>
    <name evidence="2" type="ORF">PR202_ga00253</name>
</gene>
<evidence type="ECO:0000313" key="3">
    <source>
        <dbReference type="Proteomes" id="UP001054889"/>
    </source>
</evidence>
<dbReference type="CDD" id="cd18186">
    <property type="entry name" value="BTB_POZ_ZBTB_KLHL-like"/>
    <property type="match status" value="1"/>
</dbReference>
<reference evidence="2" key="2">
    <citation type="submission" date="2021-12" db="EMBL/GenBank/DDBJ databases">
        <title>Resequencing data analysis of finger millet.</title>
        <authorList>
            <person name="Hatakeyama M."/>
            <person name="Aluri S."/>
            <person name="Balachadran M.T."/>
            <person name="Sivarajan S.R."/>
            <person name="Poveda L."/>
            <person name="Shimizu-Inatsugi R."/>
            <person name="Schlapbach R."/>
            <person name="Sreeman S.M."/>
            <person name="Shimizu K.K."/>
        </authorList>
    </citation>
    <scope>NUCLEOTIDE SEQUENCE</scope>
</reference>
<sequence length="152" mass="16552">MVRREDKLCVTTNLPMPGAQGGICLESLTSPTDVSMPDNHLTSSCPAVLIAPRMQYTLAFIIIFSPEIVMSLSQLVCLVIDAKPLHTVPVIHILFEKAHRYLLAARSPVFSAELFGMMKESDVILIAHSGLESTLPSACSALIDWAFARVVT</sequence>
<protein>
    <recommendedName>
        <fullName evidence="4">BTB domain-containing protein</fullName>
    </recommendedName>
</protein>
<organism evidence="2 3">
    <name type="scientific">Eleusine coracana subsp. coracana</name>
    <dbReference type="NCBI Taxonomy" id="191504"/>
    <lineage>
        <taxon>Eukaryota</taxon>
        <taxon>Viridiplantae</taxon>
        <taxon>Streptophyta</taxon>
        <taxon>Embryophyta</taxon>
        <taxon>Tracheophyta</taxon>
        <taxon>Spermatophyta</taxon>
        <taxon>Magnoliopsida</taxon>
        <taxon>Liliopsida</taxon>
        <taxon>Poales</taxon>
        <taxon>Poaceae</taxon>
        <taxon>PACMAD clade</taxon>
        <taxon>Chloridoideae</taxon>
        <taxon>Cynodonteae</taxon>
        <taxon>Eleusininae</taxon>
        <taxon>Eleusine</taxon>
    </lineage>
</organism>
<proteinExistence type="predicted"/>
<evidence type="ECO:0000313" key="2">
    <source>
        <dbReference type="EMBL" id="GJM84570.1"/>
    </source>
</evidence>